<keyword evidence="2" id="KW-1185">Reference proteome</keyword>
<dbReference type="InterPro" id="IPR042271">
    <property type="entry name" value="Zinicin_2_N"/>
</dbReference>
<evidence type="ECO:0000313" key="1">
    <source>
        <dbReference type="EMBL" id="NKX52282.1"/>
    </source>
</evidence>
<accession>A0ABX1JSH8</accession>
<dbReference type="Pfam" id="PF10103">
    <property type="entry name" value="Zincin_2"/>
    <property type="match status" value="1"/>
</dbReference>
<dbReference type="PANTHER" id="PTHR39420">
    <property type="match status" value="1"/>
</dbReference>
<proteinExistence type="predicted"/>
<evidence type="ECO:0000313" key="2">
    <source>
        <dbReference type="Proteomes" id="UP000523795"/>
    </source>
</evidence>
<feature type="non-terminal residue" evidence="1">
    <location>
        <position position="139"/>
    </location>
</feature>
<dbReference type="Gene3D" id="1.20.150.30">
    <property type="entry name" value="Zincin-like metallopeptidase, N-terminal domain"/>
    <property type="match status" value="1"/>
</dbReference>
<name>A0ABX1JSH8_9MICC</name>
<dbReference type="Proteomes" id="UP000523795">
    <property type="component" value="Unassembled WGS sequence"/>
</dbReference>
<dbReference type="PANTHER" id="PTHR39420:SF1">
    <property type="entry name" value="HYDROLASE"/>
    <property type="match status" value="1"/>
</dbReference>
<comment type="caution">
    <text evidence="1">The sequence shown here is derived from an EMBL/GenBank/DDBJ whole genome shotgun (WGS) entry which is preliminary data.</text>
</comment>
<sequence>MGTSNSPANGPGTPRSINWELAATTAARLTPAGPKLSGRQIEAAVENLRHLADASVDHVHRITGLSAARDLRDSQVLVVDRAAWSKANARSFEIMLQPALKALAEKRPEQLKSAATALGSTVTGTQMGAILSFLSSKVL</sequence>
<dbReference type="SUPFAM" id="SSF55486">
    <property type="entry name" value="Metalloproteases ('zincins'), catalytic domain"/>
    <property type="match status" value="1"/>
</dbReference>
<reference evidence="1 2" key="1">
    <citation type="submission" date="2020-04" db="EMBL/GenBank/DDBJ databases">
        <authorList>
            <person name="Liu S."/>
        </authorList>
    </citation>
    <scope>NUCLEOTIDE SEQUENCE [LARGE SCALE GENOMIC DNA]</scope>
    <source>
        <strain evidence="1 2">CGMCC 1.15091</strain>
    </source>
</reference>
<dbReference type="EMBL" id="JAAZSR010000471">
    <property type="protein sequence ID" value="NKX52282.1"/>
    <property type="molecule type" value="Genomic_DNA"/>
</dbReference>
<gene>
    <name evidence="1" type="ORF">HER39_17240</name>
</gene>
<dbReference type="GO" id="GO:0016787">
    <property type="term" value="F:hydrolase activity"/>
    <property type="evidence" value="ECO:0007669"/>
    <property type="project" value="UniProtKB-KW"/>
</dbReference>
<dbReference type="InterPro" id="IPR018766">
    <property type="entry name" value="Zinicin_2"/>
</dbReference>
<protein>
    <submittedName>
        <fullName evidence="1">Hydrolase</fullName>
    </submittedName>
</protein>
<organism evidence="1 2">
    <name type="scientific">Arthrobacter deserti</name>
    <dbReference type="NCBI Taxonomy" id="1742687"/>
    <lineage>
        <taxon>Bacteria</taxon>
        <taxon>Bacillati</taxon>
        <taxon>Actinomycetota</taxon>
        <taxon>Actinomycetes</taxon>
        <taxon>Micrococcales</taxon>
        <taxon>Micrococcaceae</taxon>
        <taxon>Arthrobacter</taxon>
    </lineage>
</organism>
<keyword evidence="1" id="KW-0378">Hydrolase</keyword>